<keyword evidence="3" id="KW-1185">Reference proteome</keyword>
<evidence type="ECO:0000313" key="2">
    <source>
        <dbReference type="EMBL" id="CAD6217817.1"/>
    </source>
</evidence>
<evidence type="ECO:0000256" key="1">
    <source>
        <dbReference type="SAM" id="MobiDB-lite"/>
    </source>
</evidence>
<name>A0A811N3M8_9POAL</name>
<comment type="caution">
    <text evidence="2">The sequence shown here is derived from an EMBL/GenBank/DDBJ whole genome shotgun (WGS) entry which is preliminary data.</text>
</comment>
<evidence type="ECO:0000313" key="3">
    <source>
        <dbReference type="Proteomes" id="UP000604825"/>
    </source>
</evidence>
<dbReference type="Proteomes" id="UP000604825">
    <property type="component" value="Unassembled WGS sequence"/>
</dbReference>
<gene>
    <name evidence="2" type="ORF">NCGR_LOCUS11774</name>
</gene>
<dbReference type="AlphaFoldDB" id="A0A811N3M8"/>
<feature type="region of interest" description="Disordered" evidence="1">
    <location>
        <begin position="75"/>
        <end position="116"/>
    </location>
</feature>
<proteinExistence type="predicted"/>
<accession>A0A811N3M8</accession>
<organism evidence="2 3">
    <name type="scientific">Miscanthus lutarioriparius</name>
    <dbReference type="NCBI Taxonomy" id="422564"/>
    <lineage>
        <taxon>Eukaryota</taxon>
        <taxon>Viridiplantae</taxon>
        <taxon>Streptophyta</taxon>
        <taxon>Embryophyta</taxon>
        <taxon>Tracheophyta</taxon>
        <taxon>Spermatophyta</taxon>
        <taxon>Magnoliopsida</taxon>
        <taxon>Liliopsida</taxon>
        <taxon>Poales</taxon>
        <taxon>Poaceae</taxon>
        <taxon>PACMAD clade</taxon>
        <taxon>Panicoideae</taxon>
        <taxon>Andropogonodae</taxon>
        <taxon>Andropogoneae</taxon>
        <taxon>Saccharinae</taxon>
        <taxon>Miscanthus</taxon>
    </lineage>
</organism>
<sequence length="129" mass="14378">MPFLSTPSSSGTRTRTIQDELLQMHLHFVPNFHSMFVGMISPMADDITKFNIANFNHFGILTRFFDYSTCSSASDNESMTSKPSQECYMADTGHPTTTGGASRVPRRAREHGPAPSKMSFSIRCIYTCP</sequence>
<dbReference type="EMBL" id="CAJGYO010000003">
    <property type="protein sequence ID" value="CAD6217817.1"/>
    <property type="molecule type" value="Genomic_DNA"/>
</dbReference>
<reference evidence="2" key="1">
    <citation type="submission" date="2020-10" db="EMBL/GenBank/DDBJ databases">
        <authorList>
            <person name="Han B."/>
            <person name="Lu T."/>
            <person name="Zhao Q."/>
            <person name="Huang X."/>
            <person name="Zhao Y."/>
        </authorList>
    </citation>
    <scope>NUCLEOTIDE SEQUENCE</scope>
</reference>
<feature type="compositionally biased region" description="Polar residues" evidence="1">
    <location>
        <begin position="75"/>
        <end position="84"/>
    </location>
</feature>
<protein>
    <submittedName>
        <fullName evidence="2">Uncharacterized protein</fullName>
    </submittedName>
</protein>